<name>A0A1I6Y232_9FLAO</name>
<dbReference type="Pfam" id="PF12833">
    <property type="entry name" value="HTH_18"/>
    <property type="match status" value="1"/>
</dbReference>
<protein>
    <submittedName>
        <fullName evidence="5">Helix-turn-helix domain-containing protein</fullName>
    </submittedName>
</protein>
<organism evidence="5 6">
    <name type="scientific">Lishizhenia tianjinensis</name>
    <dbReference type="NCBI Taxonomy" id="477690"/>
    <lineage>
        <taxon>Bacteria</taxon>
        <taxon>Pseudomonadati</taxon>
        <taxon>Bacteroidota</taxon>
        <taxon>Flavobacteriia</taxon>
        <taxon>Flavobacteriales</taxon>
        <taxon>Crocinitomicaceae</taxon>
        <taxon>Lishizhenia</taxon>
    </lineage>
</organism>
<dbReference type="PANTHER" id="PTHR46796">
    <property type="entry name" value="HTH-TYPE TRANSCRIPTIONAL ACTIVATOR RHAS-RELATED"/>
    <property type="match status" value="1"/>
</dbReference>
<dbReference type="InterPro" id="IPR050204">
    <property type="entry name" value="AraC_XylS_family_regulators"/>
</dbReference>
<evidence type="ECO:0000256" key="3">
    <source>
        <dbReference type="ARBA" id="ARBA00023163"/>
    </source>
</evidence>
<dbReference type="Gene3D" id="1.10.10.60">
    <property type="entry name" value="Homeodomain-like"/>
    <property type="match status" value="1"/>
</dbReference>
<keyword evidence="6" id="KW-1185">Reference proteome</keyword>
<dbReference type="InterPro" id="IPR009057">
    <property type="entry name" value="Homeodomain-like_sf"/>
</dbReference>
<dbReference type="AlphaFoldDB" id="A0A1I6Y232"/>
<dbReference type="EMBL" id="FPAS01000001">
    <property type="protein sequence ID" value="SFT44437.1"/>
    <property type="molecule type" value="Genomic_DNA"/>
</dbReference>
<keyword evidence="3" id="KW-0804">Transcription</keyword>
<dbReference type="PROSITE" id="PS01124">
    <property type="entry name" value="HTH_ARAC_FAMILY_2"/>
    <property type="match status" value="1"/>
</dbReference>
<dbReference type="GO" id="GO:0043565">
    <property type="term" value="F:sequence-specific DNA binding"/>
    <property type="evidence" value="ECO:0007669"/>
    <property type="project" value="InterPro"/>
</dbReference>
<dbReference type="PANTHER" id="PTHR46796:SF13">
    <property type="entry name" value="HTH-TYPE TRANSCRIPTIONAL ACTIVATOR RHAS"/>
    <property type="match status" value="1"/>
</dbReference>
<dbReference type="SMART" id="SM00342">
    <property type="entry name" value="HTH_ARAC"/>
    <property type="match status" value="1"/>
</dbReference>
<accession>A0A1I6Y232</accession>
<dbReference type="GO" id="GO:0003700">
    <property type="term" value="F:DNA-binding transcription factor activity"/>
    <property type="evidence" value="ECO:0007669"/>
    <property type="project" value="InterPro"/>
</dbReference>
<evidence type="ECO:0000256" key="1">
    <source>
        <dbReference type="ARBA" id="ARBA00023015"/>
    </source>
</evidence>
<dbReference type="RefSeq" id="WP_090246158.1">
    <property type="nucleotide sequence ID" value="NZ_FPAS01000001.1"/>
</dbReference>
<dbReference type="InterPro" id="IPR018060">
    <property type="entry name" value="HTH_AraC"/>
</dbReference>
<sequence>MEDQFFQTSPPQAKALKHLIAYYYFHTSEVEGEKKSYIYYPNYLNALSIYKDAEFELLGKFETFSKPKPNSGFSLGYTKLLHNASKANITGPFNKIGVVFQPLGINHFIHKPLSSICPEQINLNFQHFTPTINKVLEKVYQENEIDKKVALLDDFFLNHFHEFEDQKLLKAVNHLHQTEDKVSVEELAEHVGVNRKTLLRAFRKHLDCSVIEYINLIRFRRAVDKYQRLTDKLSLTEVALETEYYDQSEFIHHFKKLTGFKPKSFFKNLTTLGKEGTYWTFD</sequence>
<evidence type="ECO:0000313" key="5">
    <source>
        <dbReference type="EMBL" id="SFT44437.1"/>
    </source>
</evidence>
<keyword evidence="1" id="KW-0805">Transcription regulation</keyword>
<gene>
    <name evidence="5" type="ORF">SAMN05216474_0603</name>
</gene>
<dbReference type="STRING" id="477690.SAMN05216474_0603"/>
<evidence type="ECO:0000259" key="4">
    <source>
        <dbReference type="PROSITE" id="PS01124"/>
    </source>
</evidence>
<evidence type="ECO:0000313" key="6">
    <source>
        <dbReference type="Proteomes" id="UP000236454"/>
    </source>
</evidence>
<evidence type="ECO:0000256" key="2">
    <source>
        <dbReference type="ARBA" id="ARBA00023125"/>
    </source>
</evidence>
<dbReference type="OrthoDB" id="662446at2"/>
<reference evidence="5 6" key="1">
    <citation type="submission" date="2016-10" db="EMBL/GenBank/DDBJ databases">
        <authorList>
            <person name="de Groot N.N."/>
        </authorList>
    </citation>
    <scope>NUCLEOTIDE SEQUENCE [LARGE SCALE GENOMIC DNA]</scope>
    <source>
        <strain evidence="5 6">CGMCC 1.7005</strain>
    </source>
</reference>
<feature type="domain" description="HTH araC/xylS-type" evidence="4">
    <location>
        <begin position="166"/>
        <end position="268"/>
    </location>
</feature>
<proteinExistence type="predicted"/>
<dbReference type="Proteomes" id="UP000236454">
    <property type="component" value="Unassembled WGS sequence"/>
</dbReference>
<dbReference type="SUPFAM" id="SSF46689">
    <property type="entry name" value="Homeodomain-like"/>
    <property type="match status" value="2"/>
</dbReference>
<keyword evidence="2" id="KW-0238">DNA-binding</keyword>